<dbReference type="SMART" id="SM00342">
    <property type="entry name" value="HTH_ARAC"/>
    <property type="match status" value="1"/>
</dbReference>
<dbReference type="Pfam" id="PF02311">
    <property type="entry name" value="AraC_binding"/>
    <property type="match status" value="1"/>
</dbReference>
<keyword evidence="3" id="KW-0804">Transcription</keyword>
<feature type="domain" description="HTH araC/xylS-type" evidence="4">
    <location>
        <begin position="166"/>
        <end position="264"/>
    </location>
</feature>
<comment type="caution">
    <text evidence="5">The sequence shown here is derived from an EMBL/GenBank/DDBJ whole genome shotgun (WGS) entry which is preliminary data.</text>
</comment>
<dbReference type="InterPro" id="IPR018060">
    <property type="entry name" value="HTH_AraC"/>
</dbReference>
<name>A0A9D5R908_9FIRM</name>
<gene>
    <name evidence="5" type="ORF">INF28_10880</name>
</gene>
<dbReference type="EMBL" id="JADCKB010000029">
    <property type="protein sequence ID" value="MBE5040961.1"/>
    <property type="molecule type" value="Genomic_DNA"/>
</dbReference>
<dbReference type="Pfam" id="PF12833">
    <property type="entry name" value="HTH_18"/>
    <property type="match status" value="1"/>
</dbReference>
<dbReference type="PROSITE" id="PS01124">
    <property type="entry name" value="HTH_ARAC_FAMILY_2"/>
    <property type="match status" value="1"/>
</dbReference>
<keyword evidence="6" id="KW-1185">Reference proteome</keyword>
<keyword evidence="2" id="KW-0238">DNA-binding</keyword>
<accession>A0A9D5R908</accession>
<dbReference type="AlphaFoldDB" id="A0A9D5R908"/>
<dbReference type="Proteomes" id="UP000806542">
    <property type="component" value="Unassembled WGS sequence"/>
</dbReference>
<keyword evidence="1" id="KW-0805">Transcription regulation</keyword>
<dbReference type="InterPro" id="IPR009057">
    <property type="entry name" value="Homeodomain-like_sf"/>
</dbReference>
<protein>
    <submittedName>
        <fullName evidence="5">Helix-turn-helix domain-containing protein</fullName>
    </submittedName>
</protein>
<dbReference type="InterPro" id="IPR020449">
    <property type="entry name" value="Tscrpt_reg_AraC-type_HTH"/>
</dbReference>
<evidence type="ECO:0000259" key="4">
    <source>
        <dbReference type="PROSITE" id="PS01124"/>
    </source>
</evidence>
<organism evidence="5 6">
    <name type="scientific">Ructibacterium gallinarum</name>
    <dbReference type="NCBI Taxonomy" id="2779355"/>
    <lineage>
        <taxon>Bacteria</taxon>
        <taxon>Bacillati</taxon>
        <taxon>Bacillota</taxon>
        <taxon>Clostridia</taxon>
        <taxon>Eubacteriales</taxon>
        <taxon>Oscillospiraceae</taxon>
        <taxon>Ructibacterium</taxon>
    </lineage>
</organism>
<evidence type="ECO:0000256" key="3">
    <source>
        <dbReference type="ARBA" id="ARBA00023163"/>
    </source>
</evidence>
<dbReference type="PRINTS" id="PR00032">
    <property type="entry name" value="HTHARAC"/>
</dbReference>
<evidence type="ECO:0000256" key="1">
    <source>
        <dbReference type="ARBA" id="ARBA00023015"/>
    </source>
</evidence>
<dbReference type="InterPro" id="IPR003313">
    <property type="entry name" value="AraC-bd"/>
</dbReference>
<reference evidence="5" key="1">
    <citation type="submission" date="2020-10" db="EMBL/GenBank/DDBJ databases">
        <title>ChiBAC.</title>
        <authorList>
            <person name="Zenner C."/>
            <person name="Hitch T.C.A."/>
            <person name="Clavel T."/>
        </authorList>
    </citation>
    <scope>NUCLEOTIDE SEQUENCE</scope>
    <source>
        <strain evidence="5">DSM 107454</strain>
    </source>
</reference>
<dbReference type="SUPFAM" id="SSF51215">
    <property type="entry name" value="Regulatory protein AraC"/>
    <property type="match status" value="1"/>
</dbReference>
<sequence length="273" mass="31792">MSELAPSDFFLDFYYGDLTHCGASWQGYHEKCTYSKFYFIIDGHCCIQTQNEIFDAQPGCLLLIPAGTEHSYFHTDTRFVTKYWFHFHLAIGGKEFLSKLSLPLMVHVSKTESIENHFCEILKLCENPHFSSQVQLKAEILQLTAFYMEQSGYDGKWTTSESTLLEQLKQYIESNYTQPLTLKELADFAHLHPNYLIRFFKKNIGVPPMRYIMQVKLEKAESLLENTNIPVSELAELLGFSDMNHFYKRFKSYAGKSPTEFRSSFRKIKSDIK</sequence>
<dbReference type="InterPro" id="IPR037923">
    <property type="entry name" value="HTH-like"/>
</dbReference>
<evidence type="ECO:0000256" key="2">
    <source>
        <dbReference type="ARBA" id="ARBA00023125"/>
    </source>
</evidence>
<dbReference type="SUPFAM" id="SSF46689">
    <property type="entry name" value="Homeodomain-like"/>
    <property type="match status" value="2"/>
</dbReference>
<dbReference type="InterPro" id="IPR018062">
    <property type="entry name" value="HTH_AraC-typ_CS"/>
</dbReference>
<dbReference type="RefSeq" id="WP_226393501.1">
    <property type="nucleotide sequence ID" value="NZ_JADCKB010000029.1"/>
</dbReference>
<proteinExistence type="predicted"/>
<dbReference type="PANTHER" id="PTHR43280:SF28">
    <property type="entry name" value="HTH-TYPE TRANSCRIPTIONAL ACTIVATOR RHAS"/>
    <property type="match status" value="1"/>
</dbReference>
<dbReference type="InterPro" id="IPR014710">
    <property type="entry name" value="RmlC-like_jellyroll"/>
</dbReference>
<dbReference type="PANTHER" id="PTHR43280">
    <property type="entry name" value="ARAC-FAMILY TRANSCRIPTIONAL REGULATOR"/>
    <property type="match status" value="1"/>
</dbReference>
<dbReference type="GO" id="GO:0043565">
    <property type="term" value="F:sequence-specific DNA binding"/>
    <property type="evidence" value="ECO:0007669"/>
    <property type="project" value="InterPro"/>
</dbReference>
<dbReference type="GO" id="GO:0003700">
    <property type="term" value="F:DNA-binding transcription factor activity"/>
    <property type="evidence" value="ECO:0007669"/>
    <property type="project" value="InterPro"/>
</dbReference>
<evidence type="ECO:0000313" key="6">
    <source>
        <dbReference type="Proteomes" id="UP000806542"/>
    </source>
</evidence>
<dbReference type="Gene3D" id="2.60.120.10">
    <property type="entry name" value="Jelly Rolls"/>
    <property type="match status" value="1"/>
</dbReference>
<dbReference type="PROSITE" id="PS00041">
    <property type="entry name" value="HTH_ARAC_FAMILY_1"/>
    <property type="match status" value="1"/>
</dbReference>
<dbReference type="Gene3D" id="1.10.10.60">
    <property type="entry name" value="Homeodomain-like"/>
    <property type="match status" value="2"/>
</dbReference>
<evidence type="ECO:0000313" key="5">
    <source>
        <dbReference type="EMBL" id="MBE5040961.1"/>
    </source>
</evidence>